<dbReference type="RefSeq" id="WP_380974419.1">
    <property type="nucleotide sequence ID" value="NZ_JBHTEF010000001.1"/>
</dbReference>
<feature type="transmembrane region" description="Helical" evidence="1">
    <location>
        <begin position="22"/>
        <end position="42"/>
    </location>
</feature>
<comment type="caution">
    <text evidence="2">The sequence shown here is derived from an EMBL/GenBank/DDBJ whole genome shotgun (WGS) entry which is preliminary data.</text>
</comment>
<accession>A0ABW2SP52</accession>
<keyword evidence="1" id="KW-0812">Transmembrane</keyword>
<evidence type="ECO:0000313" key="3">
    <source>
        <dbReference type="Proteomes" id="UP001596527"/>
    </source>
</evidence>
<keyword evidence="1" id="KW-1133">Transmembrane helix</keyword>
<evidence type="ECO:0000313" key="2">
    <source>
        <dbReference type="EMBL" id="MFC7581261.1"/>
    </source>
</evidence>
<organism evidence="2 3">
    <name type="scientific">Schaalia naturae</name>
    <dbReference type="NCBI Taxonomy" id="635203"/>
    <lineage>
        <taxon>Bacteria</taxon>
        <taxon>Bacillati</taxon>
        <taxon>Actinomycetota</taxon>
        <taxon>Actinomycetes</taxon>
        <taxon>Actinomycetales</taxon>
        <taxon>Actinomycetaceae</taxon>
        <taxon>Schaalia</taxon>
    </lineage>
</organism>
<proteinExistence type="predicted"/>
<evidence type="ECO:0000256" key="1">
    <source>
        <dbReference type="SAM" id="Phobius"/>
    </source>
</evidence>
<evidence type="ECO:0008006" key="4">
    <source>
        <dbReference type="Google" id="ProtNLM"/>
    </source>
</evidence>
<protein>
    <recommendedName>
        <fullName evidence="4">Pilus assembly protein TadE</fullName>
    </recommendedName>
</protein>
<dbReference type="Proteomes" id="UP001596527">
    <property type="component" value="Unassembled WGS sequence"/>
</dbReference>
<gene>
    <name evidence="2" type="ORF">ACFQWG_08645</name>
</gene>
<keyword evidence="1" id="KW-0472">Membrane</keyword>
<dbReference type="EMBL" id="JBHTEF010000001">
    <property type="protein sequence ID" value="MFC7581261.1"/>
    <property type="molecule type" value="Genomic_DNA"/>
</dbReference>
<sequence length="150" mass="15495">MGHDRRAHPRGGAHPDREGGEAVIEFIVLTVAVVVPVIYLVLALSSAQAGVFAAEAGAREAARVLAADPASTDIAREQVELVFADFGLPPPTEVEMECVPSGCSGPRARIRVRVSTTVPLPLVPAWVGDGGLLPVAATSETLIGGLRLDG</sequence>
<reference evidence="3" key="1">
    <citation type="journal article" date="2019" name="Int. J. Syst. Evol. Microbiol.">
        <title>The Global Catalogue of Microorganisms (GCM) 10K type strain sequencing project: providing services to taxonomists for standard genome sequencing and annotation.</title>
        <authorList>
            <consortium name="The Broad Institute Genomics Platform"/>
            <consortium name="The Broad Institute Genome Sequencing Center for Infectious Disease"/>
            <person name="Wu L."/>
            <person name="Ma J."/>
        </authorList>
    </citation>
    <scope>NUCLEOTIDE SEQUENCE [LARGE SCALE GENOMIC DNA]</scope>
    <source>
        <strain evidence="3">CCUG 56698</strain>
    </source>
</reference>
<name>A0ABW2SP52_9ACTO</name>
<keyword evidence="3" id="KW-1185">Reference proteome</keyword>